<dbReference type="Gene3D" id="3.20.20.70">
    <property type="entry name" value="Aldolase class I"/>
    <property type="match status" value="1"/>
</dbReference>
<dbReference type="InterPro" id="IPR013785">
    <property type="entry name" value="Aldolase_TIM"/>
</dbReference>
<organism evidence="7 8">
    <name type="scientific">Lomentospora prolificans</name>
    <dbReference type="NCBI Taxonomy" id="41688"/>
    <lineage>
        <taxon>Eukaryota</taxon>
        <taxon>Fungi</taxon>
        <taxon>Dikarya</taxon>
        <taxon>Ascomycota</taxon>
        <taxon>Pezizomycotina</taxon>
        <taxon>Sordariomycetes</taxon>
        <taxon>Hypocreomycetidae</taxon>
        <taxon>Microascales</taxon>
        <taxon>Microascaceae</taxon>
        <taxon>Lomentospora</taxon>
    </lineage>
</organism>
<feature type="region of interest" description="Disordered" evidence="3">
    <location>
        <begin position="1"/>
        <end position="26"/>
    </location>
</feature>
<dbReference type="InterPro" id="IPR031322">
    <property type="entry name" value="Shikimate/glucono_kinase"/>
</dbReference>
<dbReference type="InParanoid" id="A0A2N3MY73"/>
<dbReference type="PANTHER" id="PTHR21090:SF27">
    <property type="entry name" value="QUINATE REPRESSOR PROTEIN"/>
    <property type="match status" value="1"/>
</dbReference>
<dbReference type="VEuPathDB" id="FungiDB:jhhlp_008489"/>
<evidence type="ECO:0000259" key="4">
    <source>
        <dbReference type="Pfam" id="PF01488"/>
    </source>
</evidence>
<dbReference type="InterPro" id="IPR046346">
    <property type="entry name" value="Aminoacid_DH-like_N_sf"/>
</dbReference>
<dbReference type="InterPro" id="IPR036291">
    <property type="entry name" value="NAD(P)-bd_dom_sf"/>
</dbReference>
<evidence type="ECO:0000313" key="8">
    <source>
        <dbReference type="Proteomes" id="UP000233524"/>
    </source>
</evidence>
<dbReference type="SUPFAM" id="SSF51569">
    <property type="entry name" value="Aldolase"/>
    <property type="match status" value="1"/>
</dbReference>
<evidence type="ECO:0000256" key="1">
    <source>
        <dbReference type="ARBA" id="ARBA00006477"/>
    </source>
</evidence>
<feature type="domain" description="Quinate/shikimate 5-dehydrogenase/glutamyl-tRNA reductase" evidence="4">
    <location>
        <begin position="682"/>
        <end position="726"/>
    </location>
</feature>
<dbReference type="GO" id="GO:0004764">
    <property type="term" value="F:shikimate 3-dehydrogenase (NADP+) activity"/>
    <property type="evidence" value="ECO:0007669"/>
    <property type="project" value="InterPro"/>
</dbReference>
<dbReference type="GO" id="GO:0003855">
    <property type="term" value="F:3-dehydroquinate dehydratase activity"/>
    <property type="evidence" value="ECO:0007669"/>
    <property type="project" value="InterPro"/>
</dbReference>
<accession>A0A2N3MY73</accession>
<reference evidence="7 8" key="1">
    <citation type="journal article" date="2017" name="G3 (Bethesda)">
        <title>First Draft Genome Sequence of the Pathogenic Fungus Lomentospora prolificans (Formerly Scedosporium prolificans).</title>
        <authorList>
            <person name="Luo R."/>
            <person name="Zimin A."/>
            <person name="Workman R."/>
            <person name="Fan Y."/>
            <person name="Pertea G."/>
            <person name="Grossman N."/>
            <person name="Wear M.P."/>
            <person name="Jia B."/>
            <person name="Miller H."/>
            <person name="Casadevall A."/>
            <person name="Timp W."/>
            <person name="Zhang S.X."/>
            <person name="Salzberg S.L."/>
        </authorList>
    </citation>
    <scope>NUCLEOTIDE SEQUENCE [LARGE SCALE GENOMIC DNA]</scope>
    <source>
        <strain evidence="7 8">JHH-5317</strain>
    </source>
</reference>
<dbReference type="InterPro" id="IPR006151">
    <property type="entry name" value="Shikm_DH/Glu-tRNA_Rdtase"/>
</dbReference>
<dbReference type="SUPFAM" id="SSF51735">
    <property type="entry name" value="NAD(P)-binding Rossmann-fold domains"/>
    <property type="match status" value="1"/>
</dbReference>
<feature type="domain" description="Shikimate dehydrogenase substrate binding N-terminal" evidence="5">
    <location>
        <begin position="543"/>
        <end position="623"/>
    </location>
</feature>
<name>A0A2N3MY73_9PEZI</name>
<dbReference type="Pfam" id="PF01488">
    <property type="entry name" value="Shikimate_DH"/>
    <property type="match status" value="1"/>
</dbReference>
<evidence type="ECO:0000313" key="7">
    <source>
        <dbReference type="EMBL" id="PKS05122.1"/>
    </source>
</evidence>
<dbReference type="STRING" id="41688.A0A2N3MY73"/>
<dbReference type="InterPro" id="IPR001381">
    <property type="entry name" value="DHquinase_I"/>
</dbReference>
<dbReference type="Gene3D" id="3.40.50.300">
    <property type="entry name" value="P-loop containing nucleotide triphosphate hydrolases"/>
    <property type="match status" value="1"/>
</dbReference>
<dbReference type="SUPFAM" id="SSF52540">
    <property type="entry name" value="P-loop containing nucleoside triphosphate hydrolases"/>
    <property type="match status" value="1"/>
</dbReference>
<dbReference type="Pfam" id="PF01202">
    <property type="entry name" value="SKI"/>
    <property type="match status" value="1"/>
</dbReference>
<dbReference type="Gene3D" id="3.40.50.10860">
    <property type="entry name" value="Leucine Dehydrogenase, chain A, domain 1"/>
    <property type="match status" value="1"/>
</dbReference>
<dbReference type="InterPro" id="IPR027417">
    <property type="entry name" value="P-loop_NTPase"/>
</dbReference>
<dbReference type="Pfam" id="PF18317">
    <property type="entry name" value="SDH_C"/>
    <property type="match status" value="1"/>
</dbReference>
<feature type="domain" description="SDH C-terminal" evidence="6">
    <location>
        <begin position="830"/>
        <end position="860"/>
    </location>
</feature>
<dbReference type="FunFam" id="3.40.50.720:FF:000386">
    <property type="entry name" value="Quinate repressor protein"/>
    <property type="match status" value="1"/>
</dbReference>
<protein>
    <submittedName>
        <fullName evidence="7">Uncharacterized protein</fullName>
    </submittedName>
</protein>
<keyword evidence="8" id="KW-1185">Reference proteome</keyword>
<dbReference type="Proteomes" id="UP000233524">
    <property type="component" value="Unassembled WGS sequence"/>
</dbReference>
<evidence type="ECO:0000259" key="6">
    <source>
        <dbReference type="Pfam" id="PF18317"/>
    </source>
</evidence>
<dbReference type="AlphaFoldDB" id="A0A2N3MY73"/>
<dbReference type="InterPro" id="IPR013708">
    <property type="entry name" value="Shikimate_DH-bd_N"/>
</dbReference>
<dbReference type="OrthoDB" id="4415835at2759"/>
<dbReference type="GO" id="GO:0009423">
    <property type="term" value="P:chorismate biosynthetic process"/>
    <property type="evidence" value="ECO:0007669"/>
    <property type="project" value="TreeGrafter"/>
</dbReference>
<dbReference type="CDD" id="cd00502">
    <property type="entry name" value="DHQase_I"/>
    <property type="match status" value="1"/>
</dbReference>
<comment type="similarity">
    <text evidence="1">In the 2nd section; belongs to the type-I 3-dehydroquinase family.</text>
</comment>
<evidence type="ECO:0000259" key="5">
    <source>
        <dbReference type="Pfam" id="PF08501"/>
    </source>
</evidence>
<comment type="similarity">
    <text evidence="2">In the N-terminal section; belongs to the shikimate kinase family.</text>
</comment>
<comment type="caution">
    <text evidence="7">The sequence shown here is derived from an EMBL/GenBank/DDBJ whole genome shotgun (WGS) entry which is preliminary data.</text>
</comment>
<evidence type="ECO:0000256" key="3">
    <source>
        <dbReference type="SAM" id="MobiDB-lite"/>
    </source>
</evidence>
<dbReference type="Gene3D" id="3.40.50.720">
    <property type="entry name" value="NAD(P)-binding Rossmann-like Domain"/>
    <property type="match status" value="1"/>
</dbReference>
<sequence>MPGQVGSIADDPMVDGPRSNGWFSNPATPHQKKALIGKGNNGHGGHFLSASPPPGAARHFAPDTSIVLVGIRGSGKSTLGVIACTAMERVMVDLEKVFQQAVGSTSAEFRKLHGASRCQLKQVEVFNTVLANHSTGAVIVCSWLERNIQAILRDLCAKSPVILVSRDADAIQEHLRIPDKAKMANLLNASSAIFHTCTNFHFFNVTEQSPARFSTPEYDTDADDSDAIARRSPAPYLTLKRAERHFLKFLSLVMPPNSIPFIETAFPLANMPTETREFTYAVSIPLSTLLTADVDIEEIETAADAIEIVVDDVWTRSDGSATPPETSQFLSPGLSFERVRNIAKTIGNVRRNTVLPIIFHVLAPQSAQPSGDWQQLYLDIVDHGLRMAAEYVTLDLRLGDYDASRFISVKRQSKIIANFESTVGEDSWESPIWISRYQRAKSMGCDLVRFVRPAASMEDNLAVGRLRFAVKKLGDIPVPLVAYNSGVLGRHSACFNPILTPVAPKTSPTFNTVPSPYSPLITSREATNALYSSFIYDPMKLYVFGANVDYSLSPAMHNAALEACGIPHHYSPYSADTIDQLTPLIRDHTFAGASVGLPFKVSIIRLTDSLSPHAKAIGAVNTLIPIRRLNSDGTVPDMGVLIRECNRAGPVQALFGENTDWIGIRACVRRGLSPANAVRPSSTAVVVGAGGMARAAVYALLQLGVKNIVIYNRTQKTARDMVTHFTTLINQVGLPHPGPGANVEKAVRFHVLEEKNSPWPEGFNPPTMIISCIPTHRIGNIPSPDFTVPPSWLVSPTGGVVVELGYKTIDTPLMEQSRREADKGWVTLFGLDLLPEQGFAQFELFTGRRAPRRLMRRAALRAYPDIEGKPLSYELQSRLKSIPFQEP</sequence>
<dbReference type="InterPro" id="IPR041121">
    <property type="entry name" value="SDH_C"/>
</dbReference>
<dbReference type="CDD" id="cd01065">
    <property type="entry name" value="NAD_bind_Shikimate_DH"/>
    <property type="match status" value="1"/>
</dbReference>
<dbReference type="Pfam" id="PF01487">
    <property type="entry name" value="DHquinase_I"/>
    <property type="match status" value="1"/>
</dbReference>
<dbReference type="EMBL" id="NLAX01001623">
    <property type="protein sequence ID" value="PKS05122.1"/>
    <property type="molecule type" value="Genomic_DNA"/>
</dbReference>
<proteinExistence type="inferred from homology"/>
<dbReference type="SUPFAM" id="SSF53223">
    <property type="entry name" value="Aminoacid dehydrogenase-like, N-terminal domain"/>
    <property type="match status" value="1"/>
</dbReference>
<dbReference type="PANTHER" id="PTHR21090">
    <property type="entry name" value="AROM/DEHYDROQUINATE SYNTHASE"/>
    <property type="match status" value="1"/>
</dbReference>
<dbReference type="Pfam" id="PF08501">
    <property type="entry name" value="Shikimate_dh_N"/>
    <property type="match status" value="1"/>
</dbReference>
<dbReference type="GO" id="GO:0003866">
    <property type="term" value="F:3-phosphoshikimate 1-carboxyvinyltransferase activity"/>
    <property type="evidence" value="ECO:0007669"/>
    <property type="project" value="TreeGrafter"/>
</dbReference>
<evidence type="ECO:0000256" key="2">
    <source>
        <dbReference type="ARBA" id="ARBA00009349"/>
    </source>
</evidence>
<gene>
    <name evidence="7" type="ORF">jhhlp_008489</name>
</gene>